<name>A0ABQ2K5P0_9ACTN</name>
<evidence type="ECO:0000313" key="1">
    <source>
        <dbReference type="EMBL" id="GGN64230.1"/>
    </source>
</evidence>
<accession>A0ABQ2K5P0</accession>
<gene>
    <name evidence="1" type="ORF">GCM10012285_66140</name>
</gene>
<protein>
    <submittedName>
        <fullName evidence="1">Uncharacterized protein</fullName>
    </submittedName>
</protein>
<sequence>MSQSNPKITAETLREEIGLELSGLGGAMMGIADSYMELAYGAGKGFGVHAKYRESNLHTGKPQMELAVDLAAWSAEISAKAAALDAKREMLKRLEAEGNG</sequence>
<proteinExistence type="predicted"/>
<dbReference type="RefSeq" id="WP_189104451.1">
    <property type="nucleotide sequence ID" value="NZ_BMND01000059.1"/>
</dbReference>
<dbReference type="Proteomes" id="UP000600080">
    <property type="component" value="Unassembled WGS sequence"/>
</dbReference>
<dbReference type="EMBL" id="BMND01000059">
    <property type="protein sequence ID" value="GGN64230.1"/>
    <property type="molecule type" value="Genomic_DNA"/>
</dbReference>
<organism evidence="1 2">
    <name type="scientific">Streptomyces kronopolitis</name>
    <dbReference type="NCBI Taxonomy" id="1612435"/>
    <lineage>
        <taxon>Bacteria</taxon>
        <taxon>Bacillati</taxon>
        <taxon>Actinomycetota</taxon>
        <taxon>Actinomycetes</taxon>
        <taxon>Kitasatosporales</taxon>
        <taxon>Streptomycetaceae</taxon>
        <taxon>Streptomyces</taxon>
    </lineage>
</organism>
<reference evidence="2" key="1">
    <citation type="journal article" date="2019" name="Int. J. Syst. Evol. Microbiol.">
        <title>The Global Catalogue of Microorganisms (GCM) 10K type strain sequencing project: providing services to taxonomists for standard genome sequencing and annotation.</title>
        <authorList>
            <consortium name="The Broad Institute Genomics Platform"/>
            <consortium name="The Broad Institute Genome Sequencing Center for Infectious Disease"/>
            <person name="Wu L."/>
            <person name="Ma J."/>
        </authorList>
    </citation>
    <scope>NUCLEOTIDE SEQUENCE [LARGE SCALE GENOMIC DNA]</scope>
    <source>
        <strain evidence="2">CGMCC 4.7323</strain>
    </source>
</reference>
<dbReference type="GeneID" id="301552285"/>
<evidence type="ECO:0000313" key="2">
    <source>
        <dbReference type="Proteomes" id="UP000600080"/>
    </source>
</evidence>
<keyword evidence="2" id="KW-1185">Reference proteome</keyword>
<comment type="caution">
    <text evidence="1">The sequence shown here is derived from an EMBL/GenBank/DDBJ whole genome shotgun (WGS) entry which is preliminary data.</text>
</comment>